<evidence type="ECO:0000259" key="4">
    <source>
        <dbReference type="PROSITE" id="PS50237"/>
    </source>
</evidence>
<sequence length="686" mass="75865">MADNKRGRGDRDENQENRNECKSAKAIKLLREVTSLLSEGDSEPYQPTAEQISQAHGQVGASGIVQNFRKLFAPYSVHNSTPLSSSRQTKRNYPKPKLSQPKETWTHEFFCLAAKDQSRAPTRAAKFALQQAGLGRRKICFHNKAKFAEFRQKLEEAFPKLCEGGGFEIMRTGHQGSNSSLTTITPPASGYSVPFLRDSSSLGQALAYIRPLQRDLDSNPVFEEPSESADAVLINCLKCGKGIPLSQWHAHDNGNSTESSIREGSGDIQGGNLEATSSLNRGCLKTLREMFPGETEEDLIRILTKNNFDLEKSANDILCSNAGASKCILILCTAHVCNSIYYGDIGLGSTSDSDSELLESPFNTPSADSTTPPASKAFSTLVELMQCHKRSLKLNEDHVKHIGAYWDEFWNESIVVFKNPQFDFTAAPRIVFAGEAGVDAGGLGREYRILLRNAIFSAKANLFEGPEDRKVPLYSIDAINSRLFQLAGKMVSYLIVHLDIGIPCLSPAAYNYIATESVSPECCSVDDIVDLELKDLISKVNILPIFHHVHFDQSVTAAAGSEDLQEVANDEFLGNALINAGWLKPLTILKRNHAMQTLIVHDVQKKRQEPLDQFRKGLETLGILGLIKSHPDLMGAYFLNTWQAALTSQEVLECLEFQEEDNDKEANYFLVKAIQNLENGLCRNVI</sequence>
<dbReference type="AlphaFoldDB" id="A0AAU9W1Y7"/>
<keyword evidence="6" id="KW-1185">Reference proteome</keyword>
<gene>
    <name evidence="5" type="ORF">PMEA_00025719</name>
</gene>
<evidence type="ECO:0000256" key="1">
    <source>
        <dbReference type="ARBA" id="ARBA00022786"/>
    </source>
</evidence>
<organism evidence="5 6">
    <name type="scientific">Pocillopora meandrina</name>
    <dbReference type="NCBI Taxonomy" id="46732"/>
    <lineage>
        <taxon>Eukaryota</taxon>
        <taxon>Metazoa</taxon>
        <taxon>Cnidaria</taxon>
        <taxon>Anthozoa</taxon>
        <taxon>Hexacorallia</taxon>
        <taxon>Scleractinia</taxon>
        <taxon>Astrocoeniina</taxon>
        <taxon>Pocilloporidae</taxon>
        <taxon>Pocillopora</taxon>
    </lineage>
</organism>
<evidence type="ECO:0000313" key="5">
    <source>
        <dbReference type="EMBL" id="CAH3040114.1"/>
    </source>
</evidence>
<feature type="domain" description="HECT" evidence="4">
    <location>
        <begin position="420"/>
        <end position="621"/>
    </location>
</feature>
<proteinExistence type="predicted"/>
<dbReference type="InterPro" id="IPR000569">
    <property type="entry name" value="HECT_dom"/>
</dbReference>
<dbReference type="SUPFAM" id="SSF56204">
    <property type="entry name" value="Hect, E3 ligase catalytic domain"/>
    <property type="match status" value="1"/>
</dbReference>
<evidence type="ECO:0000256" key="3">
    <source>
        <dbReference type="SAM" id="MobiDB-lite"/>
    </source>
</evidence>
<dbReference type="InterPro" id="IPR035983">
    <property type="entry name" value="Hect_E3_ubiquitin_ligase"/>
</dbReference>
<comment type="caution">
    <text evidence="2">Lacks conserved residue(s) required for the propagation of feature annotation.</text>
</comment>
<keyword evidence="1 2" id="KW-0833">Ubl conjugation pathway</keyword>
<dbReference type="Gene3D" id="3.90.1750.10">
    <property type="entry name" value="Hect, E3 ligase catalytic domains"/>
    <property type="match status" value="1"/>
</dbReference>
<comment type="caution">
    <text evidence="5">The sequence shown here is derived from an EMBL/GenBank/DDBJ whole genome shotgun (WGS) entry which is preliminary data.</text>
</comment>
<dbReference type="EMBL" id="CALNXJ010000005">
    <property type="protein sequence ID" value="CAH3040114.1"/>
    <property type="molecule type" value="Genomic_DNA"/>
</dbReference>
<dbReference type="GO" id="GO:0004842">
    <property type="term" value="F:ubiquitin-protein transferase activity"/>
    <property type="evidence" value="ECO:0007669"/>
    <property type="project" value="InterPro"/>
</dbReference>
<feature type="region of interest" description="Disordered" evidence="3">
    <location>
        <begin position="79"/>
        <end position="101"/>
    </location>
</feature>
<feature type="region of interest" description="Disordered" evidence="3">
    <location>
        <begin position="1"/>
        <end position="24"/>
    </location>
</feature>
<dbReference type="PROSITE" id="PS50237">
    <property type="entry name" value="HECT"/>
    <property type="match status" value="1"/>
</dbReference>
<accession>A0AAU9W1Y7</accession>
<dbReference type="Proteomes" id="UP001159428">
    <property type="component" value="Unassembled WGS sequence"/>
</dbReference>
<feature type="compositionally biased region" description="Basic and acidic residues" evidence="3">
    <location>
        <begin position="1"/>
        <end position="23"/>
    </location>
</feature>
<feature type="region of interest" description="Disordered" evidence="3">
    <location>
        <begin position="250"/>
        <end position="272"/>
    </location>
</feature>
<name>A0AAU9W1Y7_9CNID</name>
<evidence type="ECO:0000313" key="6">
    <source>
        <dbReference type="Proteomes" id="UP001159428"/>
    </source>
</evidence>
<protein>
    <recommendedName>
        <fullName evidence="4">HECT domain-containing protein</fullName>
    </recommendedName>
</protein>
<dbReference type="Gene3D" id="3.30.2160.10">
    <property type="entry name" value="Hect, E3 ligase catalytic domain"/>
    <property type="match status" value="1"/>
</dbReference>
<reference evidence="5 6" key="1">
    <citation type="submission" date="2022-05" db="EMBL/GenBank/DDBJ databases">
        <authorList>
            <consortium name="Genoscope - CEA"/>
            <person name="William W."/>
        </authorList>
    </citation>
    <scope>NUCLEOTIDE SEQUENCE [LARGE SCALE GENOMIC DNA]</scope>
</reference>
<evidence type="ECO:0000256" key="2">
    <source>
        <dbReference type="PROSITE-ProRule" id="PRU00104"/>
    </source>
</evidence>